<keyword evidence="14" id="KW-1185">Reference proteome</keyword>
<organism evidence="13 14">
    <name type="scientific">Bimuria novae-zelandiae CBS 107.79</name>
    <dbReference type="NCBI Taxonomy" id="1447943"/>
    <lineage>
        <taxon>Eukaryota</taxon>
        <taxon>Fungi</taxon>
        <taxon>Dikarya</taxon>
        <taxon>Ascomycota</taxon>
        <taxon>Pezizomycotina</taxon>
        <taxon>Dothideomycetes</taxon>
        <taxon>Pleosporomycetidae</taxon>
        <taxon>Pleosporales</taxon>
        <taxon>Massarineae</taxon>
        <taxon>Didymosphaeriaceae</taxon>
        <taxon>Bimuria</taxon>
    </lineage>
</organism>
<reference evidence="13" key="1">
    <citation type="journal article" date="2020" name="Stud. Mycol.">
        <title>101 Dothideomycetes genomes: a test case for predicting lifestyles and emergence of pathogens.</title>
        <authorList>
            <person name="Haridas S."/>
            <person name="Albert R."/>
            <person name="Binder M."/>
            <person name="Bloem J."/>
            <person name="Labutti K."/>
            <person name="Salamov A."/>
            <person name="Andreopoulos B."/>
            <person name="Baker S."/>
            <person name="Barry K."/>
            <person name="Bills G."/>
            <person name="Bluhm B."/>
            <person name="Cannon C."/>
            <person name="Castanera R."/>
            <person name="Culley D."/>
            <person name="Daum C."/>
            <person name="Ezra D."/>
            <person name="Gonzalez J."/>
            <person name="Henrissat B."/>
            <person name="Kuo A."/>
            <person name="Liang C."/>
            <person name="Lipzen A."/>
            <person name="Lutzoni F."/>
            <person name="Magnuson J."/>
            <person name="Mondo S."/>
            <person name="Nolan M."/>
            <person name="Ohm R."/>
            <person name="Pangilinan J."/>
            <person name="Park H.-J."/>
            <person name="Ramirez L."/>
            <person name="Alfaro M."/>
            <person name="Sun H."/>
            <person name="Tritt A."/>
            <person name="Yoshinaga Y."/>
            <person name="Zwiers L.-H."/>
            <person name="Turgeon B."/>
            <person name="Goodwin S."/>
            <person name="Spatafora J."/>
            <person name="Crous P."/>
            <person name="Grigoriev I."/>
        </authorList>
    </citation>
    <scope>NUCLEOTIDE SEQUENCE</scope>
    <source>
        <strain evidence="13">CBS 107.79</strain>
    </source>
</reference>
<dbReference type="GO" id="GO:0004674">
    <property type="term" value="F:protein serine/threonine kinase activity"/>
    <property type="evidence" value="ECO:0007669"/>
    <property type="project" value="UniProtKB-KW"/>
</dbReference>
<sequence length="670" mass="74782">MDTLFVKPVERLSAFFDNDPEPRDAYDDVEIDEIAKLLDRLAHPSRKCPRIYIVLRTIGALDELEKLLQEGFHDICFPVECKGLPTFLKPSVKAKIVQAQKLILTKSLDLEHGDHKHFGRDDILPFEIGARLGSGTYGQVNKIESKISLREYALKRIKRRTAFGIGSREGVHMFKREIAIIKSLRHDHIIRYIGSYTDKTYLGLIMSLVADSDLTSFMTHVAHSVSTGLATRDDLSRTFQTRDQAIAHGKRSTLRIYFGCLAAAVTYLHDQSVRHKDIKPQNILIDGGTVLLTDFGLSRDFADDKGSTSSGPTAASPRYSPPEVAAYHSRNTSADVWSLGCVFFEMAAALQGYSIAWIKDHFDSRHTRSTHFHENPKATAELMEKWNKDWSERDRQPLQWTKEMLGLDRTSRPTAAQVLDEITAPNQAGGNMTFCGICCVPQELSDSSDLDSVAEYMDEPTSKDDRAEHLHRSPRPQIWESVALRATTSSPGTDMDDEFGLLDIDRAPSPNTESGICTPDTDSGLPELLSQISNLEKLSLTESPKDATEESSTLSKDNLSPSNTAVSGTNAGASLSHRAYTKADEEHDEPSCESPVCIHTSPKIAGAAQTGDDESPELELRNLLRKIMKEQKKIDKEMEEYKKLEEKTTDPEKWGHHWNACDPIQPRDGG</sequence>
<feature type="region of interest" description="Disordered" evidence="11">
    <location>
        <begin position="539"/>
        <end position="598"/>
    </location>
</feature>
<protein>
    <recommendedName>
        <fullName evidence="2">non-specific serine/threonine protein kinase</fullName>
        <ecNumber evidence="2">2.7.11.1</ecNumber>
    </recommendedName>
</protein>
<dbReference type="Proteomes" id="UP000800036">
    <property type="component" value="Unassembled WGS sequence"/>
</dbReference>
<dbReference type="InterPro" id="IPR011009">
    <property type="entry name" value="Kinase-like_dom_sf"/>
</dbReference>
<name>A0A6A5VL92_9PLEO</name>
<feature type="domain" description="Protein kinase" evidence="12">
    <location>
        <begin position="126"/>
        <end position="434"/>
    </location>
</feature>
<proteinExistence type="inferred from homology"/>
<dbReference type="PROSITE" id="PS00107">
    <property type="entry name" value="PROTEIN_KINASE_ATP"/>
    <property type="match status" value="1"/>
</dbReference>
<dbReference type="PROSITE" id="PS00108">
    <property type="entry name" value="PROTEIN_KINASE_ST"/>
    <property type="match status" value="1"/>
</dbReference>
<evidence type="ECO:0000259" key="12">
    <source>
        <dbReference type="PROSITE" id="PS50011"/>
    </source>
</evidence>
<dbReference type="SUPFAM" id="SSF56112">
    <property type="entry name" value="Protein kinase-like (PK-like)"/>
    <property type="match status" value="1"/>
</dbReference>
<comment type="similarity">
    <text evidence="1">Belongs to the protein kinase superfamily. NEK Ser/Thr protein kinase family. NIMA subfamily.</text>
</comment>
<keyword evidence="4" id="KW-0808">Transferase</keyword>
<dbReference type="PANTHER" id="PTHR43671:SF98">
    <property type="entry name" value="SERINE_THREONINE-PROTEIN KINASE NEK11"/>
    <property type="match status" value="1"/>
</dbReference>
<evidence type="ECO:0000313" key="13">
    <source>
        <dbReference type="EMBL" id="KAF1977458.1"/>
    </source>
</evidence>
<dbReference type="Gene3D" id="3.30.200.20">
    <property type="entry name" value="Phosphorylase Kinase, domain 1"/>
    <property type="match status" value="1"/>
</dbReference>
<dbReference type="SMART" id="SM00220">
    <property type="entry name" value="S_TKc"/>
    <property type="match status" value="1"/>
</dbReference>
<dbReference type="InterPro" id="IPR000719">
    <property type="entry name" value="Prot_kinase_dom"/>
</dbReference>
<comment type="catalytic activity">
    <reaction evidence="9">
        <text>L-seryl-[protein] + ATP = O-phospho-L-seryl-[protein] + ADP + H(+)</text>
        <dbReference type="Rhea" id="RHEA:17989"/>
        <dbReference type="Rhea" id="RHEA-COMP:9863"/>
        <dbReference type="Rhea" id="RHEA-COMP:11604"/>
        <dbReference type="ChEBI" id="CHEBI:15378"/>
        <dbReference type="ChEBI" id="CHEBI:29999"/>
        <dbReference type="ChEBI" id="CHEBI:30616"/>
        <dbReference type="ChEBI" id="CHEBI:83421"/>
        <dbReference type="ChEBI" id="CHEBI:456216"/>
        <dbReference type="EC" id="2.7.11.1"/>
    </reaction>
</comment>
<dbReference type="GO" id="GO:0005524">
    <property type="term" value="F:ATP binding"/>
    <property type="evidence" value="ECO:0007669"/>
    <property type="project" value="UniProtKB-UniRule"/>
</dbReference>
<keyword evidence="5 10" id="KW-0547">Nucleotide-binding</keyword>
<dbReference type="InterPro" id="IPR050660">
    <property type="entry name" value="NEK_Ser/Thr_kinase"/>
</dbReference>
<evidence type="ECO:0000256" key="4">
    <source>
        <dbReference type="ARBA" id="ARBA00022679"/>
    </source>
</evidence>
<feature type="region of interest" description="Disordered" evidence="11">
    <location>
        <begin position="644"/>
        <end position="670"/>
    </location>
</feature>
<evidence type="ECO:0000256" key="8">
    <source>
        <dbReference type="ARBA" id="ARBA00047899"/>
    </source>
</evidence>
<dbReference type="Pfam" id="PF00069">
    <property type="entry name" value="Pkinase"/>
    <property type="match status" value="1"/>
</dbReference>
<dbReference type="PROSITE" id="PS50011">
    <property type="entry name" value="PROTEIN_KINASE_DOM"/>
    <property type="match status" value="1"/>
</dbReference>
<evidence type="ECO:0000256" key="6">
    <source>
        <dbReference type="ARBA" id="ARBA00022777"/>
    </source>
</evidence>
<evidence type="ECO:0000256" key="2">
    <source>
        <dbReference type="ARBA" id="ARBA00012513"/>
    </source>
</evidence>
<gene>
    <name evidence="13" type="ORF">BU23DRAFT_297116</name>
</gene>
<evidence type="ECO:0000256" key="5">
    <source>
        <dbReference type="ARBA" id="ARBA00022741"/>
    </source>
</evidence>
<dbReference type="Gene3D" id="1.10.510.10">
    <property type="entry name" value="Transferase(Phosphotransferase) domain 1"/>
    <property type="match status" value="1"/>
</dbReference>
<dbReference type="CDD" id="cd00180">
    <property type="entry name" value="PKc"/>
    <property type="match status" value="1"/>
</dbReference>
<feature type="compositionally biased region" description="Polar residues" evidence="11">
    <location>
        <begin position="550"/>
        <end position="573"/>
    </location>
</feature>
<keyword evidence="3" id="KW-0723">Serine/threonine-protein kinase</keyword>
<evidence type="ECO:0000256" key="3">
    <source>
        <dbReference type="ARBA" id="ARBA00022527"/>
    </source>
</evidence>
<evidence type="ECO:0000256" key="1">
    <source>
        <dbReference type="ARBA" id="ARBA00010886"/>
    </source>
</evidence>
<dbReference type="EMBL" id="ML976663">
    <property type="protein sequence ID" value="KAF1977458.1"/>
    <property type="molecule type" value="Genomic_DNA"/>
</dbReference>
<dbReference type="GO" id="GO:0005634">
    <property type="term" value="C:nucleus"/>
    <property type="evidence" value="ECO:0007669"/>
    <property type="project" value="TreeGrafter"/>
</dbReference>
<dbReference type="PANTHER" id="PTHR43671">
    <property type="entry name" value="SERINE/THREONINE-PROTEIN KINASE NEK"/>
    <property type="match status" value="1"/>
</dbReference>
<keyword evidence="6 13" id="KW-0418">Kinase</keyword>
<dbReference type="EC" id="2.7.11.1" evidence="2"/>
<evidence type="ECO:0000256" key="7">
    <source>
        <dbReference type="ARBA" id="ARBA00022840"/>
    </source>
</evidence>
<evidence type="ECO:0000256" key="9">
    <source>
        <dbReference type="ARBA" id="ARBA00048679"/>
    </source>
</evidence>
<feature type="region of interest" description="Disordered" evidence="11">
    <location>
        <begin position="505"/>
        <end position="526"/>
    </location>
</feature>
<dbReference type="InterPro" id="IPR017441">
    <property type="entry name" value="Protein_kinase_ATP_BS"/>
</dbReference>
<dbReference type="AlphaFoldDB" id="A0A6A5VL92"/>
<comment type="catalytic activity">
    <reaction evidence="8">
        <text>L-threonyl-[protein] + ATP = O-phospho-L-threonyl-[protein] + ADP + H(+)</text>
        <dbReference type="Rhea" id="RHEA:46608"/>
        <dbReference type="Rhea" id="RHEA-COMP:11060"/>
        <dbReference type="Rhea" id="RHEA-COMP:11605"/>
        <dbReference type="ChEBI" id="CHEBI:15378"/>
        <dbReference type="ChEBI" id="CHEBI:30013"/>
        <dbReference type="ChEBI" id="CHEBI:30616"/>
        <dbReference type="ChEBI" id="CHEBI:61977"/>
        <dbReference type="ChEBI" id="CHEBI:456216"/>
        <dbReference type="EC" id="2.7.11.1"/>
    </reaction>
</comment>
<evidence type="ECO:0000256" key="10">
    <source>
        <dbReference type="PROSITE-ProRule" id="PRU10141"/>
    </source>
</evidence>
<keyword evidence="7 10" id="KW-0067">ATP-binding</keyword>
<dbReference type="OrthoDB" id="4062651at2759"/>
<feature type="compositionally biased region" description="Basic and acidic residues" evidence="11">
    <location>
        <begin position="644"/>
        <end position="655"/>
    </location>
</feature>
<accession>A0A6A5VL92</accession>
<dbReference type="InterPro" id="IPR008271">
    <property type="entry name" value="Ser/Thr_kinase_AS"/>
</dbReference>
<evidence type="ECO:0000256" key="11">
    <source>
        <dbReference type="SAM" id="MobiDB-lite"/>
    </source>
</evidence>
<feature type="binding site" evidence="10">
    <location>
        <position position="155"/>
    </location>
    <ligand>
        <name>ATP</name>
        <dbReference type="ChEBI" id="CHEBI:30616"/>
    </ligand>
</feature>
<evidence type="ECO:0000313" key="14">
    <source>
        <dbReference type="Proteomes" id="UP000800036"/>
    </source>
</evidence>